<organism evidence="1">
    <name type="scientific">Sinorhizobium medicae</name>
    <dbReference type="NCBI Taxonomy" id="110321"/>
    <lineage>
        <taxon>Bacteria</taxon>
        <taxon>Pseudomonadati</taxon>
        <taxon>Pseudomonadota</taxon>
        <taxon>Alphaproteobacteria</taxon>
        <taxon>Hyphomicrobiales</taxon>
        <taxon>Rhizobiaceae</taxon>
        <taxon>Sinorhizobium/Ensifer group</taxon>
        <taxon>Sinorhizobium</taxon>
    </lineage>
</organism>
<dbReference type="AlphaFoldDB" id="A0A508WWS7"/>
<dbReference type="Proteomes" id="UP000507954">
    <property type="component" value="Unassembled WGS sequence"/>
</dbReference>
<name>A0A508WWS7_9HYPH</name>
<accession>A0A508WWS7</accession>
<dbReference type="EMBL" id="CABFNB010000038">
    <property type="protein sequence ID" value="VTZ60111.1"/>
    <property type="molecule type" value="Genomic_DNA"/>
</dbReference>
<sequence>MNQNRSDLQSPDDSISRGNALNQASGIVQLEATALFDIENVVVARSLHVHEASRLRGISKKNERTRRRQLCCQSQFARGLAG</sequence>
<protein>
    <submittedName>
        <fullName evidence="1">Uncharacterized protein</fullName>
    </submittedName>
</protein>
<evidence type="ECO:0000313" key="1">
    <source>
        <dbReference type="EMBL" id="VTZ60111.1"/>
    </source>
</evidence>
<gene>
    <name evidence="1" type="ORF">EMEDMD4_1320002</name>
</gene>
<reference evidence="1" key="1">
    <citation type="submission" date="2019-06" db="EMBL/GenBank/DDBJ databases">
        <authorList>
            <person name="Le Quere A."/>
            <person name="Colella S."/>
        </authorList>
    </citation>
    <scope>NUCLEOTIDE SEQUENCE</scope>
    <source>
        <strain evidence="1">EmedicaeMD41</strain>
    </source>
</reference>
<proteinExistence type="predicted"/>